<proteinExistence type="predicted"/>
<evidence type="ECO:0000259" key="3">
    <source>
        <dbReference type="Pfam" id="PF02221"/>
    </source>
</evidence>
<dbReference type="GO" id="GO:0009898">
    <property type="term" value="C:cytoplasmic side of plasma membrane"/>
    <property type="evidence" value="ECO:0007669"/>
    <property type="project" value="TreeGrafter"/>
</dbReference>
<dbReference type="GO" id="GO:0008047">
    <property type="term" value="F:enzyme activator activity"/>
    <property type="evidence" value="ECO:0007669"/>
    <property type="project" value="InterPro"/>
</dbReference>
<dbReference type="PANTHER" id="PTHR17357:SF0">
    <property type="entry name" value="GANGLIOSIDE GM2 ACTIVATOR"/>
    <property type="match status" value="1"/>
</dbReference>
<reference evidence="4" key="2">
    <citation type="submission" date="2020-06" db="EMBL/GenBank/DDBJ databases">
        <authorList>
            <person name="Sheffer M."/>
        </authorList>
    </citation>
    <scope>NUCLEOTIDE SEQUENCE</scope>
</reference>
<evidence type="ECO:0000256" key="2">
    <source>
        <dbReference type="SAM" id="SignalP"/>
    </source>
</evidence>
<sequence>MISVTCFLCIGLLVPVYVHGTATFADCGGPDKSIDIKEGSVKPDPILYPGNVNPRKMNVPCLDNIGSCSYDVCELIQNHRSEFCPMFKNPDECGCPMKAGYYSLKNAPVVLPDFGEIFVKILKGHYEGNITFTDKNSNKQVGCIAITFEIEPSS</sequence>
<evidence type="ECO:0000313" key="5">
    <source>
        <dbReference type="Proteomes" id="UP000807504"/>
    </source>
</evidence>
<dbReference type="GO" id="GO:0005319">
    <property type="term" value="F:lipid transporter activity"/>
    <property type="evidence" value="ECO:0007669"/>
    <property type="project" value="TreeGrafter"/>
</dbReference>
<name>A0A8T0F4X0_ARGBR</name>
<dbReference type="AlphaFoldDB" id="A0A8T0F4X0"/>
<dbReference type="Pfam" id="PF02221">
    <property type="entry name" value="E1_DerP2_DerF2"/>
    <property type="match status" value="1"/>
</dbReference>
<evidence type="ECO:0000313" key="4">
    <source>
        <dbReference type="EMBL" id="KAF8785881.1"/>
    </source>
</evidence>
<keyword evidence="1 2" id="KW-0732">Signal</keyword>
<organism evidence="4 5">
    <name type="scientific">Argiope bruennichi</name>
    <name type="common">Wasp spider</name>
    <name type="synonym">Aranea bruennichi</name>
    <dbReference type="NCBI Taxonomy" id="94029"/>
    <lineage>
        <taxon>Eukaryota</taxon>
        <taxon>Metazoa</taxon>
        <taxon>Ecdysozoa</taxon>
        <taxon>Arthropoda</taxon>
        <taxon>Chelicerata</taxon>
        <taxon>Arachnida</taxon>
        <taxon>Araneae</taxon>
        <taxon>Araneomorphae</taxon>
        <taxon>Entelegynae</taxon>
        <taxon>Araneoidea</taxon>
        <taxon>Araneidae</taxon>
        <taxon>Argiope</taxon>
    </lineage>
</organism>
<gene>
    <name evidence="4" type="ORF">HNY73_011378</name>
</gene>
<protein>
    <submittedName>
        <fullName evidence="4">Ganglioside GM2 activator like protein</fullName>
    </submittedName>
</protein>
<dbReference type="InterPro" id="IPR036846">
    <property type="entry name" value="GM2-AP_sf"/>
</dbReference>
<feature type="chain" id="PRO_5035719145" evidence="2">
    <location>
        <begin position="21"/>
        <end position="154"/>
    </location>
</feature>
<evidence type="ECO:0000256" key="1">
    <source>
        <dbReference type="ARBA" id="ARBA00022729"/>
    </source>
</evidence>
<dbReference type="InterPro" id="IPR028996">
    <property type="entry name" value="GM2-AP"/>
</dbReference>
<dbReference type="Gene3D" id="2.70.220.10">
    <property type="entry name" value="Ganglioside GM2 activator"/>
    <property type="match status" value="1"/>
</dbReference>
<dbReference type="GO" id="GO:0006689">
    <property type="term" value="P:ganglioside catabolic process"/>
    <property type="evidence" value="ECO:0007669"/>
    <property type="project" value="InterPro"/>
</dbReference>
<dbReference type="Proteomes" id="UP000807504">
    <property type="component" value="Unassembled WGS sequence"/>
</dbReference>
<reference evidence="4" key="1">
    <citation type="journal article" date="2020" name="bioRxiv">
        <title>Chromosome-level reference genome of the European wasp spider Argiope bruennichi: a resource for studies on range expansion and evolutionary adaptation.</title>
        <authorList>
            <person name="Sheffer M.M."/>
            <person name="Hoppe A."/>
            <person name="Krehenwinkel H."/>
            <person name="Uhl G."/>
            <person name="Kuss A.W."/>
            <person name="Jensen L."/>
            <person name="Jensen C."/>
            <person name="Gillespie R.G."/>
            <person name="Hoff K.J."/>
            <person name="Prost S."/>
        </authorList>
    </citation>
    <scope>NUCLEOTIDE SEQUENCE</scope>
</reference>
<comment type="caution">
    <text evidence="4">The sequence shown here is derived from an EMBL/GenBank/DDBJ whole genome shotgun (WGS) entry which is preliminary data.</text>
</comment>
<feature type="domain" description="MD-2-related lipid-recognition" evidence="3">
    <location>
        <begin position="58"/>
        <end position="150"/>
    </location>
</feature>
<dbReference type="InterPro" id="IPR003172">
    <property type="entry name" value="ML_dom"/>
</dbReference>
<feature type="signal peptide" evidence="2">
    <location>
        <begin position="1"/>
        <end position="20"/>
    </location>
</feature>
<dbReference type="EMBL" id="JABXBU010000030">
    <property type="protein sequence ID" value="KAF8785881.1"/>
    <property type="molecule type" value="Genomic_DNA"/>
</dbReference>
<dbReference type="SUPFAM" id="SSF63707">
    <property type="entry name" value="Ganglioside M2 (gm2) activator"/>
    <property type="match status" value="1"/>
</dbReference>
<accession>A0A8T0F4X0</accession>
<keyword evidence="5" id="KW-1185">Reference proteome</keyword>
<dbReference type="PANTHER" id="PTHR17357">
    <property type="entry name" value="GM2 GANGLIOSIDE ACTIVATOR PROTEIN"/>
    <property type="match status" value="1"/>
</dbReference>